<feature type="compositionally biased region" description="Low complexity" evidence="2">
    <location>
        <begin position="39"/>
        <end position="63"/>
    </location>
</feature>
<evidence type="ECO:0000256" key="2">
    <source>
        <dbReference type="SAM" id="MobiDB-lite"/>
    </source>
</evidence>
<keyword evidence="4" id="KW-1185">Reference proteome</keyword>
<feature type="region of interest" description="Disordered" evidence="2">
    <location>
        <begin position="20"/>
        <end position="102"/>
    </location>
</feature>
<protein>
    <submittedName>
        <fullName evidence="3">Oidioi.mRNA.OKI2018_I69.PAR.g11244.t1.cds</fullName>
    </submittedName>
</protein>
<evidence type="ECO:0000256" key="1">
    <source>
        <dbReference type="ARBA" id="ARBA00009024"/>
    </source>
</evidence>
<sequence>MPPAQPIQVQPVVPPVQVQSGTVPIQPVPAPAPVPVQQPPYYQQPQLVQPTPTQAQPGQIPVTAQPPPYTPQPAQNQSQVAQYPPPAQPAPGAPPPTNYNNQQTTQQINVHLPPAAAPAPPPVVPVLTQPVGFMQGRWTRSMGSVCCDGKTCYAIFCTPCARGESSEKMGGGYCFGFIMQLFCPCISCCMLCDERNRIRARYHIPDTDCCCTCCAVCWCEPCVLSQHLYQLEGIRFF</sequence>
<feature type="compositionally biased region" description="Low complexity" evidence="2">
    <location>
        <begin position="72"/>
        <end position="82"/>
    </location>
</feature>
<feature type="compositionally biased region" description="Pro residues" evidence="2">
    <location>
        <begin position="26"/>
        <end position="38"/>
    </location>
</feature>
<feature type="compositionally biased region" description="Pro residues" evidence="2">
    <location>
        <begin position="83"/>
        <end position="97"/>
    </location>
</feature>
<evidence type="ECO:0000313" key="4">
    <source>
        <dbReference type="Proteomes" id="UP001158576"/>
    </source>
</evidence>
<dbReference type="InterPro" id="IPR006461">
    <property type="entry name" value="PLAC_motif_containing"/>
</dbReference>
<reference evidence="3 4" key="1">
    <citation type="submission" date="2021-04" db="EMBL/GenBank/DDBJ databases">
        <authorList>
            <person name="Bliznina A."/>
        </authorList>
    </citation>
    <scope>NUCLEOTIDE SEQUENCE [LARGE SCALE GENOMIC DNA]</scope>
</reference>
<comment type="similarity">
    <text evidence="1">Belongs to the cornifelin family.</text>
</comment>
<dbReference type="NCBIfam" id="TIGR01571">
    <property type="entry name" value="A_thal_Cys_rich"/>
    <property type="match status" value="1"/>
</dbReference>
<accession>A0ABN7S1L9</accession>
<dbReference type="EMBL" id="OU015568">
    <property type="protein sequence ID" value="CAG5086523.1"/>
    <property type="molecule type" value="Genomic_DNA"/>
</dbReference>
<name>A0ABN7S1L9_OIKDI</name>
<dbReference type="Proteomes" id="UP001158576">
    <property type="component" value="Chromosome PAR"/>
</dbReference>
<gene>
    <name evidence="3" type="ORF">OKIOD_LOCUS2802</name>
</gene>
<organism evidence="3 4">
    <name type="scientific">Oikopleura dioica</name>
    <name type="common">Tunicate</name>
    <dbReference type="NCBI Taxonomy" id="34765"/>
    <lineage>
        <taxon>Eukaryota</taxon>
        <taxon>Metazoa</taxon>
        <taxon>Chordata</taxon>
        <taxon>Tunicata</taxon>
        <taxon>Appendicularia</taxon>
        <taxon>Copelata</taxon>
        <taxon>Oikopleuridae</taxon>
        <taxon>Oikopleura</taxon>
    </lineage>
</organism>
<evidence type="ECO:0000313" key="3">
    <source>
        <dbReference type="EMBL" id="CAG5086523.1"/>
    </source>
</evidence>
<proteinExistence type="inferred from homology"/>